<evidence type="ECO:0000256" key="4">
    <source>
        <dbReference type="ARBA" id="ARBA00022989"/>
    </source>
</evidence>
<dbReference type="PROSITE" id="PS01309">
    <property type="entry name" value="UPF0057"/>
    <property type="match status" value="1"/>
</dbReference>
<dbReference type="OrthoDB" id="2802411at2759"/>
<dbReference type="GO" id="GO:0016020">
    <property type="term" value="C:membrane"/>
    <property type="evidence" value="ECO:0007669"/>
    <property type="project" value="UniProtKB-SubCell"/>
</dbReference>
<dbReference type="PANTHER" id="PTHR21659:SF40">
    <property type="entry name" value="PHOSPHATIDYLSERINE DECARBOXYLASE"/>
    <property type="match status" value="1"/>
</dbReference>
<feature type="region of interest" description="Disordered" evidence="6">
    <location>
        <begin position="77"/>
        <end position="120"/>
    </location>
</feature>
<evidence type="ECO:0000256" key="3">
    <source>
        <dbReference type="ARBA" id="ARBA00022692"/>
    </source>
</evidence>
<dbReference type="Proteomes" id="UP000242875">
    <property type="component" value="Unassembled WGS sequence"/>
</dbReference>
<dbReference type="EMBL" id="MVBO01000075">
    <property type="protein sequence ID" value="OZJ03644.1"/>
    <property type="molecule type" value="Genomic_DNA"/>
</dbReference>
<dbReference type="PANTHER" id="PTHR21659">
    <property type="entry name" value="HYDROPHOBIC PROTEIN RCI2 LOW TEMPERATURE AND SALT RESPONSIVE PROTEIN LTI6 -RELATED"/>
    <property type="match status" value="1"/>
</dbReference>
<keyword evidence="5 7" id="KW-0472">Membrane</keyword>
<evidence type="ECO:0000313" key="8">
    <source>
        <dbReference type="EMBL" id="OZJ03644.1"/>
    </source>
</evidence>
<protein>
    <recommendedName>
        <fullName evidence="10">Plasma membrane proteolipid 3</fullName>
    </recommendedName>
</protein>
<comment type="similarity">
    <text evidence="2">Belongs to the UPF0057 (PMP3) family.</text>
</comment>
<accession>A0A261XZG1</accession>
<keyword evidence="3 7" id="KW-0812">Transmembrane</keyword>
<evidence type="ECO:0000256" key="6">
    <source>
        <dbReference type="SAM" id="MobiDB-lite"/>
    </source>
</evidence>
<proteinExistence type="inferred from homology"/>
<name>A0A261XZG1_9FUNG</name>
<keyword evidence="9" id="KW-1185">Reference proteome</keyword>
<comment type="caution">
    <text evidence="8">The sequence shown here is derived from an EMBL/GenBank/DDBJ whole genome shotgun (WGS) entry which is preliminary data.</text>
</comment>
<comment type="subcellular location">
    <subcellularLocation>
        <location evidence="1">Membrane</location>
    </subcellularLocation>
</comment>
<keyword evidence="4 7" id="KW-1133">Transmembrane helix</keyword>
<evidence type="ECO:0008006" key="10">
    <source>
        <dbReference type="Google" id="ProtNLM"/>
    </source>
</evidence>
<evidence type="ECO:0000256" key="1">
    <source>
        <dbReference type="ARBA" id="ARBA00004370"/>
    </source>
</evidence>
<feature type="transmembrane region" description="Helical" evidence="7">
    <location>
        <begin position="32"/>
        <end position="55"/>
    </location>
</feature>
<evidence type="ECO:0000256" key="2">
    <source>
        <dbReference type="ARBA" id="ARBA00009530"/>
    </source>
</evidence>
<sequence>MTLTGADIIEIIVAIIFPPAAVAMVRGCGGQLCLNILLTILGYIPGHIHAFYIIWKKYQAQNAYGARQAPAPYVSPQRYGTGPQPVGRPQPVGGMPANAANLAPPYSKTAPAPNPDYKVV</sequence>
<evidence type="ECO:0000313" key="9">
    <source>
        <dbReference type="Proteomes" id="UP000242875"/>
    </source>
</evidence>
<dbReference type="Pfam" id="PF01679">
    <property type="entry name" value="Pmp3"/>
    <property type="match status" value="1"/>
</dbReference>
<organism evidence="8 9">
    <name type="scientific">Bifiguratus adelaidae</name>
    <dbReference type="NCBI Taxonomy" id="1938954"/>
    <lineage>
        <taxon>Eukaryota</taxon>
        <taxon>Fungi</taxon>
        <taxon>Fungi incertae sedis</taxon>
        <taxon>Mucoromycota</taxon>
        <taxon>Mucoromycotina</taxon>
        <taxon>Endogonomycetes</taxon>
        <taxon>Endogonales</taxon>
        <taxon>Endogonales incertae sedis</taxon>
        <taxon>Bifiguratus</taxon>
    </lineage>
</organism>
<feature type="compositionally biased region" description="Low complexity" evidence="6">
    <location>
        <begin position="80"/>
        <end position="96"/>
    </location>
</feature>
<evidence type="ECO:0000256" key="7">
    <source>
        <dbReference type="SAM" id="Phobius"/>
    </source>
</evidence>
<feature type="transmembrane region" description="Helical" evidence="7">
    <location>
        <begin position="6"/>
        <end position="25"/>
    </location>
</feature>
<dbReference type="InterPro" id="IPR000612">
    <property type="entry name" value="PMP3"/>
</dbReference>
<dbReference type="AlphaFoldDB" id="A0A261XZG1"/>
<reference evidence="8 9" key="1">
    <citation type="journal article" date="2017" name="Mycologia">
        <title>Bifiguratus adelaidae, gen. et sp. nov., a new member of Mucoromycotina in endophytic and soil-dwelling habitats.</title>
        <authorList>
            <person name="Torres-Cruz T.J."/>
            <person name="Billingsley Tobias T.L."/>
            <person name="Almatruk M."/>
            <person name="Hesse C."/>
            <person name="Kuske C.R."/>
            <person name="Desiro A."/>
            <person name="Benucci G.M."/>
            <person name="Bonito G."/>
            <person name="Stajich J.E."/>
            <person name="Dunlap C."/>
            <person name="Arnold A.E."/>
            <person name="Porras-Alfaro A."/>
        </authorList>
    </citation>
    <scope>NUCLEOTIDE SEQUENCE [LARGE SCALE GENOMIC DNA]</scope>
    <source>
        <strain evidence="8 9">AZ0501</strain>
    </source>
</reference>
<evidence type="ECO:0000256" key="5">
    <source>
        <dbReference type="ARBA" id="ARBA00023136"/>
    </source>
</evidence>
<gene>
    <name evidence="8" type="ORF">BZG36_03923</name>
</gene>